<dbReference type="Pfam" id="PF05773">
    <property type="entry name" value="RWD"/>
    <property type="match status" value="1"/>
</dbReference>
<dbReference type="PROSITE" id="PS00518">
    <property type="entry name" value="ZF_RING_1"/>
    <property type="match status" value="1"/>
</dbReference>
<dbReference type="PANTHER" id="PTHR11685">
    <property type="entry name" value="RBR FAMILY RING FINGER AND IBR DOMAIN-CONTAINING"/>
    <property type="match status" value="1"/>
</dbReference>
<evidence type="ECO:0000259" key="14">
    <source>
        <dbReference type="PROSITE" id="PS50908"/>
    </source>
</evidence>
<dbReference type="InterPro" id="IPR044066">
    <property type="entry name" value="TRIAD_supradom"/>
</dbReference>
<evidence type="ECO:0000256" key="4">
    <source>
        <dbReference type="ARBA" id="ARBA00022679"/>
    </source>
</evidence>
<dbReference type="InterPro" id="IPR047548">
    <property type="entry name" value="Rcat_RBR_RNF14"/>
</dbReference>
<feature type="compositionally biased region" description="Basic and acidic residues" evidence="12">
    <location>
        <begin position="573"/>
        <end position="613"/>
    </location>
</feature>
<dbReference type="Pfam" id="PF01485">
    <property type="entry name" value="IBR"/>
    <property type="match status" value="1"/>
</dbReference>
<comment type="similarity">
    <text evidence="10">Belongs to the RBR family. RNF14 subfamily.</text>
</comment>
<gene>
    <name evidence="16" type="ORF">CDD81_2870</name>
</gene>
<keyword evidence="4" id="KW-0808">Transferase</keyword>
<accession>A0A2C5XVZ8</accession>
<comment type="caution">
    <text evidence="16">The sequence shown here is derived from an EMBL/GenBank/DDBJ whole genome shotgun (WGS) entry which is preliminary data.</text>
</comment>
<dbReference type="EC" id="2.3.2.31" evidence="3"/>
<dbReference type="FunFam" id="3.30.40.10:FF:000416">
    <property type="entry name" value="RBR-type E3 ubiquitin transferase"/>
    <property type="match status" value="1"/>
</dbReference>
<feature type="domain" description="RWD" evidence="14">
    <location>
        <begin position="12"/>
        <end position="157"/>
    </location>
</feature>
<feature type="region of interest" description="Disordered" evidence="12">
    <location>
        <begin position="319"/>
        <end position="347"/>
    </location>
</feature>
<dbReference type="CDD" id="cd20354">
    <property type="entry name" value="Rcat_RBR_RNF14"/>
    <property type="match status" value="1"/>
</dbReference>
<evidence type="ECO:0000259" key="15">
    <source>
        <dbReference type="PROSITE" id="PS51873"/>
    </source>
</evidence>
<evidence type="ECO:0000256" key="3">
    <source>
        <dbReference type="ARBA" id="ARBA00012251"/>
    </source>
</evidence>
<feature type="region of interest" description="Disordered" evidence="12">
    <location>
        <begin position="507"/>
        <end position="532"/>
    </location>
</feature>
<dbReference type="SUPFAM" id="SSF57850">
    <property type="entry name" value="RING/U-box"/>
    <property type="match status" value="2"/>
</dbReference>
<evidence type="ECO:0000256" key="6">
    <source>
        <dbReference type="ARBA" id="ARBA00022737"/>
    </source>
</evidence>
<dbReference type="PROSITE" id="PS50908">
    <property type="entry name" value="RWD"/>
    <property type="match status" value="1"/>
</dbReference>
<dbReference type="PROSITE" id="PS50089">
    <property type="entry name" value="ZF_RING_2"/>
    <property type="match status" value="1"/>
</dbReference>
<evidence type="ECO:0000256" key="8">
    <source>
        <dbReference type="ARBA" id="ARBA00022786"/>
    </source>
</evidence>
<dbReference type="Gene3D" id="3.10.110.10">
    <property type="entry name" value="Ubiquitin Conjugating Enzyme"/>
    <property type="match status" value="1"/>
</dbReference>
<evidence type="ECO:0000256" key="5">
    <source>
        <dbReference type="ARBA" id="ARBA00022723"/>
    </source>
</evidence>
<evidence type="ECO:0000256" key="11">
    <source>
        <dbReference type="PROSITE-ProRule" id="PRU00175"/>
    </source>
</evidence>
<dbReference type="GO" id="GO:0061630">
    <property type="term" value="F:ubiquitin protein ligase activity"/>
    <property type="evidence" value="ECO:0007669"/>
    <property type="project" value="UniProtKB-EC"/>
</dbReference>
<dbReference type="InterPro" id="IPR017907">
    <property type="entry name" value="Znf_RING_CS"/>
</dbReference>
<feature type="compositionally biased region" description="Acidic residues" evidence="12">
    <location>
        <begin position="328"/>
        <end position="337"/>
    </location>
</feature>
<evidence type="ECO:0000256" key="12">
    <source>
        <dbReference type="SAM" id="MobiDB-lite"/>
    </source>
</evidence>
<dbReference type="InterPro" id="IPR001841">
    <property type="entry name" value="Znf_RING"/>
</dbReference>
<evidence type="ECO:0000313" key="17">
    <source>
        <dbReference type="Proteomes" id="UP000226192"/>
    </source>
</evidence>
<dbReference type="STRING" id="1399860.A0A2C5XVZ8"/>
<keyword evidence="9" id="KW-0862">Zinc</keyword>
<dbReference type="SUPFAM" id="SSF54495">
    <property type="entry name" value="UBC-like"/>
    <property type="match status" value="1"/>
</dbReference>
<evidence type="ECO:0000256" key="10">
    <source>
        <dbReference type="ARBA" id="ARBA00044508"/>
    </source>
</evidence>
<dbReference type="CDD" id="cd23820">
    <property type="entry name" value="RWD_RNF14"/>
    <property type="match status" value="1"/>
</dbReference>
<dbReference type="Gene3D" id="1.20.120.1750">
    <property type="match status" value="1"/>
</dbReference>
<sequence>MDDAAEDDLRHQELETLEAIFPEIRRLAGHHDGPGSSTALVFELELPVKPVEPVTVVFPAASTPQLHGCAPVQPADQETVDSLLVSHLPPVLLTFTLPNGYPEHQPPHMSLSTTPQWLSGTTLQRVQDDSPGLWEEAGRDLVVYSLIDNVQRAAEHVFGTVTDGKLQVPPEHKLAVLDYDIKAKRAAFEEKTFHCGICIEPKIGSSCHEMLDCGHVFCLECLSSFYNDAIVQGNLSTVRCLEPNCTRDRGAAMATSTSSRRRKPKLDVTPSELLQIGLSEETVKRYIALKYKTQLESDKNTVYCPRSWCNGAARSDRRKKPQGLELAEPSDEEDEAPEPQQDGDNLSVQKFESTDLLAVCEDCSFAFCRRCLQTWHGKFVRCVSKRDKSELSEEEKASLDYLKLHTSPCPTCDAPAQKTHGCNHMICSRCETHFCYLCCAWLDPSNPYRHYNTQTDGSTTSCYMRLWELEGGDGDDVGQAFAGRQRHPEHWDADELDGGFFVLDDGPPAQPRRQGNAQRARARAAQPANRAGGRVAIEREAPLVLRARGKQKWALKGEQLEETGGELLQLTDERQHEEMTGEQLKRPTGEELQETKEEQQFKAPPEEPHEADQGPRNLLHKKEARLGRQGARITQEQGKRLLHHLRDG</sequence>
<keyword evidence="7 11" id="KW-0863">Zinc-finger</keyword>
<keyword evidence="8" id="KW-0833">Ubl conjugation pathway</keyword>
<comment type="catalytic activity">
    <reaction evidence="1">
        <text>[E2 ubiquitin-conjugating enzyme]-S-ubiquitinyl-L-cysteine + [acceptor protein]-L-lysine = [E2 ubiquitin-conjugating enzyme]-L-cysteine + [acceptor protein]-N(6)-ubiquitinyl-L-lysine.</text>
        <dbReference type="EC" id="2.3.2.31"/>
    </reaction>
</comment>
<dbReference type="InterPro" id="IPR013083">
    <property type="entry name" value="Znf_RING/FYVE/PHD"/>
</dbReference>
<organism evidence="16 17">
    <name type="scientific">Ophiocordyceps australis</name>
    <dbReference type="NCBI Taxonomy" id="1399860"/>
    <lineage>
        <taxon>Eukaryota</taxon>
        <taxon>Fungi</taxon>
        <taxon>Dikarya</taxon>
        <taxon>Ascomycota</taxon>
        <taxon>Pezizomycotina</taxon>
        <taxon>Sordariomycetes</taxon>
        <taxon>Hypocreomycetidae</taxon>
        <taxon>Hypocreales</taxon>
        <taxon>Ophiocordycipitaceae</taxon>
        <taxon>Ophiocordyceps</taxon>
    </lineage>
</organism>
<dbReference type="InterPro" id="IPR031127">
    <property type="entry name" value="E3_UB_ligase_RBR"/>
</dbReference>
<dbReference type="Proteomes" id="UP000226192">
    <property type="component" value="Unassembled WGS sequence"/>
</dbReference>
<dbReference type="InterPro" id="IPR006575">
    <property type="entry name" value="RWD_dom"/>
</dbReference>
<evidence type="ECO:0000256" key="2">
    <source>
        <dbReference type="ARBA" id="ARBA00004906"/>
    </source>
</evidence>
<dbReference type="InterPro" id="IPR002867">
    <property type="entry name" value="IBR_dom"/>
</dbReference>
<dbReference type="SMART" id="SM00647">
    <property type="entry name" value="IBR"/>
    <property type="match status" value="2"/>
</dbReference>
<dbReference type="GO" id="GO:0008270">
    <property type="term" value="F:zinc ion binding"/>
    <property type="evidence" value="ECO:0007669"/>
    <property type="project" value="UniProtKB-KW"/>
</dbReference>
<evidence type="ECO:0000256" key="1">
    <source>
        <dbReference type="ARBA" id="ARBA00001798"/>
    </source>
</evidence>
<dbReference type="Gene3D" id="3.30.40.10">
    <property type="entry name" value="Zinc/RING finger domain, C3HC4 (zinc finger)"/>
    <property type="match status" value="1"/>
</dbReference>
<reference evidence="16 17" key="1">
    <citation type="submission" date="2017-06" db="EMBL/GenBank/DDBJ databases">
        <title>Ant-infecting Ophiocordyceps genomes reveal a high diversity of potential behavioral manipulation genes and a possible major role for enterotoxins.</title>
        <authorList>
            <person name="De Bekker C."/>
            <person name="Evans H.C."/>
            <person name="Brachmann A."/>
            <person name="Hughes D.P."/>
        </authorList>
    </citation>
    <scope>NUCLEOTIDE SEQUENCE [LARGE SCALE GENOMIC DNA]</scope>
    <source>
        <strain evidence="16 17">Map64</strain>
    </source>
</reference>
<keyword evidence="17" id="KW-1185">Reference proteome</keyword>
<feature type="domain" description="RING-type" evidence="13">
    <location>
        <begin position="195"/>
        <end position="249"/>
    </location>
</feature>
<dbReference type="GO" id="GO:0016567">
    <property type="term" value="P:protein ubiquitination"/>
    <property type="evidence" value="ECO:0007669"/>
    <property type="project" value="InterPro"/>
</dbReference>
<keyword evidence="6" id="KW-0677">Repeat</keyword>
<protein>
    <recommendedName>
        <fullName evidence="3">RBR-type E3 ubiquitin transferase</fullName>
        <ecNumber evidence="3">2.3.2.31</ecNumber>
    </recommendedName>
</protein>
<comment type="pathway">
    <text evidence="2">Protein modification; protein ubiquitination.</text>
</comment>
<keyword evidence="5" id="KW-0479">Metal-binding</keyword>
<dbReference type="PROSITE" id="PS51873">
    <property type="entry name" value="TRIAD"/>
    <property type="match status" value="1"/>
</dbReference>
<evidence type="ECO:0000259" key="13">
    <source>
        <dbReference type="PROSITE" id="PS50089"/>
    </source>
</evidence>
<evidence type="ECO:0000256" key="9">
    <source>
        <dbReference type="ARBA" id="ARBA00022833"/>
    </source>
</evidence>
<feature type="compositionally biased region" description="Low complexity" evidence="12">
    <location>
        <begin position="511"/>
        <end position="532"/>
    </location>
</feature>
<dbReference type="InterPro" id="IPR016135">
    <property type="entry name" value="UBQ-conjugating_enzyme/RWD"/>
</dbReference>
<dbReference type="InterPro" id="IPR054694">
    <property type="entry name" value="Parkin-like_IBR"/>
</dbReference>
<proteinExistence type="inferred from homology"/>
<evidence type="ECO:0000256" key="7">
    <source>
        <dbReference type="ARBA" id="ARBA00022771"/>
    </source>
</evidence>
<evidence type="ECO:0000313" key="16">
    <source>
        <dbReference type="EMBL" id="PHH59563.1"/>
    </source>
</evidence>
<name>A0A2C5XVZ8_9HYPO</name>
<dbReference type="AlphaFoldDB" id="A0A2C5XVZ8"/>
<feature type="domain" description="RING-type" evidence="15">
    <location>
        <begin position="191"/>
        <end position="466"/>
    </location>
</feature>
<feature type="region of interest" description="Disordered" evidence="12">
    <location>
        <begin position="573"/>
        <end position="648"/>
    </location>
</feature>
<dbReference type="Pfam" id="PF22605">
    <property type="entry name" value="IBR_2"/>
    <property type="match status" value="1"/>
</dbReference>
<dbReference type="OrthoDB" id="1431934at2759"/>
<dbReference type="EMBL" id="NJET01000197">
    <property type="protein sequence ID" value="PHH59563.1"/>
    <property type="molecule type" value="Genomic_DNA"/>
</dbReference>